<dbReference type="Gene3D" id="3.30.1340.30">
    <property type="match status" value="1"/>
</dbReference>
<comment type="caution">
    <text evidence="2">The sequence shown here is derived from an EMBL/GenBank/DDBJ whole genome shotgun (WGS) entry which is preliminary data.</text>
</comment>
<dbReference type="Pfam" id="PF04972">
    <property type="entry name" value="BON"/>
    <property type="match status" value="1"/>
</dbReference>
<dbReference type="Proteomes" id="UP000601027">
    <property type="component" value="Unassembled WGS sequence"/>
</dbReference>
<gene>
    <name evidence="2" type="ORF">JNW91_02745</name>
</gene>
<feature type="domain" description="BON" evidence="1">
    <location>
        <begin position="23"/>
        <end position="91"/>
    </location>
</feature>
<protein>
    <submittedName>
        <fullName evidence="2">BON domain-containing protein</fullName>
    </submittedName>
</protein>
<evidence type="ECO:0000313" key="2">
    <source>
        <dbReference type="EMBL" id="MBM0230889.1"/>
    </source>
</evidence>
<evidence type="ECO:0000259" key="1">
    <source>
        <dbReference type="PROSITE" id="PS50914"/>
    </source>
</evidence>
<evidence type="ECO:0000313" key="3">
    <source>
        <dbReference type="Proteomes" id="UP000601027"/>
    </source>
</evidence>
<organism evidence="2 3">
    <name type="scientific">Micromonospora parastrephiae</name>
    <dbReference type="NCBI Taxonomy" id="2806101"/>
    <lineage>
        <taxon>Bacteria</taxon>
        <taxon>Bacillati</taxon>
        <taxon>Actinomycetota</taxon>
        <taxon>Actinomycetes</taxon>
        <taxon>Micromonosporales</taxon>
        <taxon>Micromonosporaceae</taxon>
        <taxon>Micromonospora</taxon>
    </lineage>
</organism>
<proteinExistence type="predicted"/>
<dbReference type="EMBL" id="JAEVHM010000005">
    <property type="protein sequence ID" value="MBM0230889.1"/>
    <property type="molecule type" value="Genomic_DNA"/>
</dbReference>
<name>A0ABS1XNW6_9ACTN</name>
<dbReference type="PROSITE" id="PS50914">
    <property type="entry name" value="BON"/>
    <property type="match status" value="1"/>
</dbReference>
<keyword evidence="3" id="KW-1185">Reference proteome</keyword>
<reference evidence="2 3" key="1">
    <citation type="submission" date="2021-01" db="EMBL/GenBank/DDBJ databases">
        <title>Draft genome sequence of Micromonospora sp. strain STR1_7.</title>
        <authorList>
            <person name="Karlyshev A."/>
            <person name="Jawad R."/>
        </authorList>
    </citation>
    <scope>NUCLEOTIDE SEQUENCE [LARGE SCALE GENOMIC DNA]</scope>
    <source>
        <strain evidence="2 3">STR1-7</strain>
    </source>
</reference>
<dbReference type="InterPro" id="IPR007055">
    <property type="entry name" value="BON_dom"/>
</dbReference>
<sequence length="97" mass="11012">MPWPLPDENWFADPSHLPEPDHEDLKLEALVAQRLSIDWTTRRQQITVSVQNRVVILAGVVSDANARQVAADLAYDVPGVFDICNTLRLSGRRRSHR</sequence>
<accession>A0ABS1XNW6</accession>